<evidence type="ECO:0000313" key="2">
    <source>
        <dbReference type="Proteomes" id="UP000836841"/>
    </source>
</evidence>
<dbReference type="Proteomes" id="UP000836841">
    <property type="component" value="Chromosome 3"/>
</dbReference>
<evidence type="ECO:0000313" key="1">
    <source>
        <dbReference type="EMBL" id="CAH2051439.1"/>
    </source>
</evidence>
<organism evidence="1 2">
    <name type="scientific">Thlaspi arvense</name>
    <name type="common">Field penny-cress</name>
    <dbReference type="NCBI Taxonomy" id="13288"/>
    <lineage>
        <taxon>Eukaryota</taxon>
        <taxon>Viridiplantae</taxon>
        <taxon>Streptophyta</taxon>
        <taxon>Embryophyta</taxon>
        <taxon>Tracheophyta</taxon>
        <taxon>Spermatophyta</taxon>
        <taxon>Magnoliopsida</taxon>
        <taxon>eudicotyledons</taxon>
        <taxon>Gunneridae</taxon>
        <taxon>Pentapetalae</taxon>
        <taxon>rosids</taxon>
        <taxon>malvids</taxon>
        <taxon>Brassicales</taxon>
        <taxon>Brassicaceae</taxon>
        <taxon>Thlaspideae</taxon>
        <taxon>Thlaspi</taxon>
    </lineage>
</organism>
<gene>
    <name evidence="1" type="ORF">TAV2_LOCUS11090</name>
</gene>
<protein>
    <submittedName>
        <fullName evidence="1">Uncharacterized protein</fullName>
    </submittedName>
</protein>
<keyword evidence="2" id="KW-1185">Reference proteome</keyword>
<name>A0AAU9RVR8_THLAR</name>
<reference evidence="1 2" key="1">
    <citation type="submission" date="2022-03" db="EMBL/GenBank/DDBJ databases">
        <authorList>
            <person name="Nunn A."/>
            <person name="Chopra R."/>
            <person name="Nunn A."/>
            <person name="Contreras Garrido A."/>
        </authorList>
    </citation>
    <scope>NUCLEOTIDE SEQUENCE [LARGE SCALE GENOMIC DNA]</scope>
</reference>
<proteinExistence type="predicted"/>
<dbReference type="AlphaFoldDB" id="A0AAU9RVR8"/>
<dbReference type="EMBL" id="OU466859">
    <property type="protein sequence ID" value="CAH2051439.1"/>
    <property type="molecule type" value="Genomic_DNA"/>
</dbReference>
<accession>A0AAU9RVR8</accession>
<sequence>MRIFLGSNLLKNGVSWSGFKGSLIFALGFYTNKALNPSVNTILKEARESLDEAKSLGAECIAHLDKLRETRKTMNHLKQLYDARTDELEELQRGNGVF</sequence>